<dbReference type="HAMAP" id="MF_00065">
    <property type="entry name" value="Adenylyl_sulf_kinase"/>
    <property type="match status" value="1"/>
</dbReference>
<keyword evidence="8 9" id="KW-0067">ATP-binding</keyword>
<dbReference type="FunFam" id="3.40.50.300:FF:000212">
    <property type="entry name" value="Adenylyl-sulfate kinase"/>
    <property type="match status" value="1"/>
</dbReference>
<evidence type="ECO:0000313" key="13">
    <source>
        <dbReference type="Proteomes" id="UP000317036"/>
    </source>
</evidence>
<reference evidence="12 13" key="1">
    <citation type="submission" date="2019-07" db="EMBL/GenBank/DDBJ databases">
        <authorList>
            <person name="Kim J."/>
        </authorList>
    </citation>
    <scope>NUCLEOTIDE SEQUENCE [LARGE SCALE GENOMIC DNA]</scope>
    <source>
        <strain evidence="12 13">JC52</strain>
    </source>
</reference>
<dbReference type="NCBIfam" id="NF003013">
    <property type="entry name" value="PRK03846.1"/>
    <property type="match status" value="1"/>
</dbReference>
<proteinExistence type="inferred from homology"/>
<name>A0A559KCB7_9BACL</name>
<dbReference type="PANTHER" id="PTHR11055">
    <property type="entry name" value="BIFUNCTIONAL 3'-PHOSPHOADENOSINE 5'-PHOSPHOSULFATE SYNTHASE"/>
    <property type="match status" value="1"/>
</dbReference>
<keyword evidence="13" id="KW-1185">Reference proteome</keyword>
<dbReference type="CDD" id="cd02027">
    <property type="entry name" value="APSK"/>
    <property type="match status" value="1"/>
</dbReference>
<dbReference type="Gene3D" id="3.40.50.300">
    <property type="entry name" value="P-loop containing nucleotide triphosphate hydrolases"/>
    <property type="match status" value="1"/>
</dbReference>
<evidence type="ECO:0000256" key="10">
    <source>
        <dbReference type="RuleBase" id="RU004347"/>
    </source>
</evidence>
<dbReference type="GO" id="GO:0000103">
    <property type="term" value="P:sulfate assimilation"/>
    <property type="evidence" value="ECO:0007669"/>
    <property type="project" value="UniProtKB-UniRule"/>
</dbReference>
<dbReference type="GO" id="GO:0005524">
    <property type="term" value="F:ATP binding"/>
    <property type="evidence" value="ECO:0007669"/>
    <property type="project" value="UniProtKB-UniRule"/>
</dbReference>
<evidence type="ECO:0000256" key="5">
    <source>
        <dbReference type="ARBA" id="ARBA00022679"/>
    </source>
</evidence>
<evidence type="ECO:0000256" key="3">
    <source>
        <dbReference type="ARBA" id="ARBA00004806"/>
    </source>
</evidence>
<keyword evidence="7 9" id="KW-0418">Kinase</keyword>
<keyword evidence="5 9" id="KW-0808">Transferase</keyword>
<evidence type="ECO:0000256" key="8">
    <source>
        <dbReference type="ARBA" id="ARBA00022840"/>
    </source>
</evidence>
<evidence type="ECO:0000256" key="6">
    <source>
        <dbReference type="ARBA" id="ARBA00022741"/>
    </source>
</evidence>
<evidence type="ECO:0000313" key="12">
    <source>
        <dbReference type="EMBL" id="TVY09774.1"/>
    </source>
</evidence>
<accession>A0A559KCB7</accession>
<protein>
    <recommendedName>
        <fullName evidence="9 10">Adenylyl-sulfate kinase</fullName>
        <ecNumber evidence="9 10">2.7.1.25</ecNumber>
    </recommendedName>
    <alternativeName>
        <fullName evidence="9">APS kinase</fullName>
    </alternativeName>
    <alternativeName>
        <fullName evidence="9">ATP adenosine-5'-phosphosulfate 3'-phosphotransferase</fullName>
    </alternativeName>
    <alternativeName>
        <fullName evidence="9">Adenosine-5'-phosphosulfate kinase</fullName>
    </alternativeName>
</protein>
<dbReference type="OrthoDB" id="9804504at2"/>
<dbReference type="GO" id="GO:0070814">
    <property type="term" value="P:hydrogen sulfide biosynthetic process"/>
    <property type="evidence" value="ECO:0007669"/>
    <property type="project" value="UniProtKB-UniRule"/>
</dbReference>
<feature type="domain" description="APS kinase" evidence="11">
    <location>
        <begin position="28"/>
        <end position="177"/>
    </location>
</feature>
<comment type="pathway">
    <text evidence="3 9 10">Sulfur metabolism; hydrogen sulfide biosynthesis; sulfite from sulfate: step 2/3.</text>
</comment>
<dbReference type="InterPro" id="IPR027417">
    <property type="entry name" value="P-loop_NTPase"/>
</dbReference>
<dbReference type="RefSeq" id="WP_144846947.1">
    <property type="nucleotide sequence ID" value="NZ_VNJI01000012.1"/>
</dbReference>
<dbReference type="InterPro" id="IPR002891">
    <property type="entry name" value="APS"/>
</dbReference>
<dbReference type="EMBL" id="VNJI01000012">
    <property type="protein sequence ID" value="TVY09774.1"/>
    <property type="molecule type" value="Genomic_DNA"/>
</dbReference>
<dbReference type="Pfam" id="PF01583">
    <property type="entry name" value="APS_kinase"/>
    <property type="match status" value="1"/>
</dbReference>
<feature type="binding site" evidence="9">
    <location>
        <begin position="35"/>
        <end position="42"/>
    </location>
    <ligand>
        <name>ATP</name>
        <dbReference type="ChEBI" id="CHEBI:30616"/>
    </ligand>
</feature>
<keyword evidence="9" id="KW-0597">Phosphoprotein</keyword>
<evidence type="ECO:0000259" key="11">
    <source>
        <dbReference type="Pfam" id="PF01583"/>
    </source>
</evidence>
<dbReference type="GO" id="GO:0004020">
    <property type="term" value="F:adenylylsulfate kinase activity"/>
    <property type="evidence" value="ECO:0007669"/>
    <property type="project" value="UniProtKB-UniRule"/>
</dbReference>
<feature type="active site" description="Phosphoserine intermediate" evidence="9">
    <location>
        <position position="109"/>
    </location>
</feature>
<evidence type="ECO:0000256" key="4">
    <source>
        <dbReference type="ARBA" id="ARBA00007008"/>
    </source>
</evidence>
<dbReference type="UniPathway" id="UPA00140">
    <property type="reaction ID" value="UER00205"/>
</dbReference>
<keyword evidence="6 9" id="KW-0547">Nucleotide-binding</keyword>
<dbReference type="Proteomes" id="UP000317036">
    <property type="component" value="Unassembled WGS sequence"/>
</dbReference>
<evidence type="ECO:0000256" key="7">
    <source>
        <dbReference type="ARBA" id="ARBA00022777"/>
    </source>
</evidence>
<comment type="catalytic activity">
    <reaction evidence="1 9 10">
        <text>adenosine 5'-phosphosulfate + ATP = 3'-phosphoadenylyl sulfate + ADP + H(+)</text>
        <dbReference type="Rhea" id="RHEA:24152"/>
        <dbReference type="ChEBI" id="CHEBI:15378"/>
        <dbReference type="ChEBI" id="CHEBI:30616"/>
        <dbReference type="ChEBI" id="CHEBI:58243"/>
        <dbReference type="ChEBI" id="CHEBI:58339"/>
        <dbReference type="ChEBI" id="CHEBI:456216"/>
        <dbReference type="EC" id="2.7.1.25"/>
    </reaction>
</comment>
<dbReference type="EC" id="2.7.1.25" evidence="9 10"/>
<comment type="caution">
    <text evidence="12">The sequence shown here is derived from an EMBL/GenBank/DDBJ whole genome shotgun (WGS) entry which is preliminary data.</text>
</comment>
<dbReference type="SUPFAM" id="SSF52540">
    <property type="entry name" value="P-loop containing nucleoside triphosphate hydrolases"/>
    <property type="match status" value="1"/>
</dbReference>
<evidence type="ECO:0000256" key="9">
    <source>
        <dbReference type="HAMAP-Rule" id="MF_00065"/>
    </source>
</evidence>
<dbReference type="AlphaFoldDB" id="A0A559KCB7"/>
<organism evidence="12 13">
    <name type="scientific">Paenibacillus cremeus</name>
    <dbReference type="NCBI Taxonomy" id="2163881"/>
    <lineage>
        <taxon>Bacteria</taxon>
        <taxon>Bacillati</taxon>
        <taxon>Bacillota</taxon>
        <taxon>Bacilli</taxon>
        <taxon>Bacillales</taxon>
        <taxon>Paenibacillaceae</taxon>
        <taxon>Paenibacillus</taxon>
    </lineage>
</organism>
<evidence type="ECO:0000256" key="1">
    <source>
        <dbReference type="ARBA" id="ARBA00001823"/>
    </source>
</evidence>
<dbReference type="InterPro" id="IPR059117">
    <property type="entry name" value="APS_kinase_dom"/>
</dbReference>
<sequence>MRTLSGNIMWHQGTITKKDRRLLNRHDSFTLWFTGLSGSGKSSLANEVEKRLFEMGFRSYILDGDNIRHGLNSNLGFSPDDRKENLRRIGEVSKLFVDAGVITLAAFISPYQVDRDMVRKMFPNGEFIEIFISCPLEICEWRDPKGLYLKARKGELKEFTGISAPYEPPVSPEVVIETGKHSISECVDQIIRYLKLKGKI</sequence>
<gene>
    <name evidence="9 12" type="primary">cysC</name>
    <name evidence="12" type="ORF">FPZ49_12165</name>
</gene>
<comment type="function">
    <text evidence="2 9 10">Catalyzes the synthesis of activated sulfate.</text>
</comment>
<dbReference type="PANTHER" id="PTHR11055:SF1">
    <property type="entry name" value="PAPS SYNTHETASE, ISOFORM D"/>
    <property type="match status" value="1"/>
</dbReference>
<dbReference type="NCBIfam" id="TIGR00455">
    <property type="entry name" value="apsK"/>
    <property type="match status" value="1"/>
</dbReference>
<comment type="similarity">
    <text evidence="4 9 10">Belongs to the APS kinase family.</text>
</comment>
<evidence type="ECO:0000256" key="2">
    <source>
        <dbReference type="ARBA" id="ARBA00002632"/>
    </source>
</evidence>